<evidence type="ECO:0000313" key="1">
    <source>
        <dbReference type="EMBL" id="UPL18145.1"/>
    </source>
</evidence>
<keyword evidence="2" id="KW-1185">Reference proteome</keyword>
<dbReference type="SUPFAM" id="SSF52402">
    <property type="entry name" value="Adenine nucleotide alpha hydrolases-like"/>
    <property type="match status" value="1"/>
</dbReference>
<gene>
    <name evidence="1" type="ORF">KV397_10460</name>
</gene>
<dbReference type="InterPro" id="IPR020022">
    <property type="entry name" value="N-acetyl_sugar_amidoTrfase"/>
</dbReference>
<dbReference type="NCBIfam" id="TIGR03573">
    <property type="entry name" value="WbuX"/>
    <property type="match status" value="1"/>
</dbReference>
<accession>A0ABY4J0V2</accession>
<dbReference type="Proteomes" id="UP000830631">
    <property type="component" value="Chromosome"/>
</dbReference>
<dbReference type="InterPro" id="IPR014729">
    <property type="entry name" value="Rossmann-like_a/b/a_fold"/>
</dbReference>
<sequence length="369" mass="42405">MDTTDPEIWFDEQGVSSHALRFDEMMRADVEAAQSGQRAGELDELVAEIKRAGQGKPYDCIVGVSGGVDSTFLILQAVKLGLRPLAVHFDSGWNSELAVDNIHNIVSRLDLDLYTHVVDWREMKDLQLSFFKASVANCDIPTDHAFGWVAYQQAVKYGIKYILSGANLASESILPQSWGYNASDAKHVKGIQKRFGSVKLKTYPLMGLFKRHIWYPYFRGVKTVKPLNLMPYRYKDAKREITEELGWRDYGGKHYESVFTRYFQGYYLPMKFGFDKRIAHYSSLILSDQMTREEALELMETENYPEGLRKQDHEFIAKKLGVSVDELERIYAQPPKDYSEYPNAKKQWELAMALVRVPMKVLRALGIRK</sequence>
<dbReference type="Gene3D" id="3.40.50.620">
    <property type="entry name" value="HUPs"/>
    <property type="match status" value="1"/>
</dbReference>
<evidence type="ECO:0000313" key="2">
    <source>
        <dbReference type="Proteomes" id="UP000830631"/>
    </source>
</evidence>
<reference evidence="1 2" key="1">
    <citation type="submission" date="2021-06" db="EMBL/GenBank/DDBJ databases">
        <title>Genome-based taxonomic framework of Microbacterium strains isolated from marine environment, the description of four new species and reclassification of four preexisting species.</title>
        <authorList>
            <person name="Lee S.D."/>
            <person name="Kim S.-M."/>
            <person name="Byeon Y.-S."/>
            <person name="Yang H.L."/>
            <person name="Kim I.S."/>
        </authorList>
    </citation>
    <scope>NUCLEOTIDE SEQUENCE [LARGE SCALE GENOMIC DNA]</scope>
    <source>
        <strain evidence="1 2">KSW4-10</strain>
    </source>
</reference>
<proteinExistence type="predicted"/>
<name>A0ABY4J0V2_9MICO</name>
<dbReference type="EMBL" id="CP078078">
    <property type="protein sequence ID" value="UPL18145.1"/>
    <property type="molecule type" value="Genomic_DNA"/>
</dbReference>
<organism evidence="1 2">
    <name type="scientific">Microbacterium aurugineum</name>
    <dbReference type="NCBI Taxonomy" id="2851642"/>
    <lineage>
        <taxon>Bacteria</taxon>
        <taxon>Bacillati</taxon>
        <taxon>Actinomycetota</taxon>
        <taxon>Actinomycetes</taxon>
        <taxon>Micrococcales</taxon>
        <taxon>Microbacteriaceae</taxon>
        <taxon>Microbacterium</taxon>
    </lineage>
</organism>
<protein>
    <submittedName>
        <fullName evidence="1">N-acetyl sugar amidotransferase</fullName>
    </submittedName>
</protein>